<dbReference type="SUPFAM" id="SSF55961">
    <property type="entry name" value="Bet v1-like"/>
    <property type="match status" value="1"/>
</dbReference>
<feature type="transmembrane region" description="Helical" evidence="1">
    <location>
        <begin position="132"/>
        <end position="154"/>
    </location>
</feature>
<accession>A0A6J6EKS6</accession>
<organism evidence="2">
    <name type="scientific">freshwater metagenome</name>
    <dbReference type="NCBI Taxonomy" id="449393"/>
    <lineage>
        <taxon>unclassified sequences</taxon>
        <taxon>metagenomes</taxon>
        <taxon>ecological metagenomes</taxon>
    </lineage>
</organism>
<dbReference type="EMBL" id="CAEZTV010000029">
    <property type="protein sequence ID" value="CAB4577181.1"/>
    <property type="molecule type" value="Genomic_DNA"/>
</dbReference>
<keyword evidence="1" id="KW-1133">Transmembrane helix</keyword>
<name>A0A6J6EKS6_9ZZZZ</name>
<evidence type="ECO:0000313" key="2">
    <source>
        <dbReference type="EMBL" id="CAB4577181.1"/>
    </source>
</evidence>
<protein>
    <submittedName>
        <fullName evidence="2">Unannotated protein</fullName>
    </submittedName>
</protein>
<sequence>MVNKEKMNNQNRLALTVEINQPIKIVWQHLVDWRSQSDWMLQTKVWSELDQDRTIKNGKGVLIFAFTGLFPKLYPKLKLGVLDTMEVVNWHPPYKCDVLHIGRIIRGTGSFELVSNSASKKGGTTFYWSEEIIAPAIFIAILKPFILLGVRISLRRFTRLVERSAR</sequence>
<keyword evidence="1" id="KW-0472">Membrane</keyword>
<proteinExistence type="predicted"/>
<dbReference type="AlphaFoldDB" id="A0A6J6EKS6"/>
<gene>
    <name evidence="2" type="ORF">UFOPK1747_00326</name>
</gene>
<dbReference type="CDD" id="cd07812">
    <property type="entry name" value="SRPBCC"/>
    <property type="match status" value="1"/>
</dbReference>
<keyword evidence="1" id="KW-0812">Transmembrane</keyword>
<reference evidence="2" key="1">
    <citation type="submission" date="2020-05" db="EMBL/GenBank/DDBJ databases">
        <authorList>
            <person name="Chiriac C."/>
            <person name="Salcher M."/>
            <person name="Ghai R."/>
            <person name="Kavagutti S V."/>
        </authorList>
    </citation>
    <scope>NUCLEOTIDE SEQUENCE</scope>
</reference>
<evidence type="ECO:0000256" key="1">
    <source>
        <dbReference type="SAM" id="Phobius"/>
    </source>
</evidence>